<sequence>MTIFTSEHEGCDHTITEDKRQCLREDTTLCTSTHNRDPDDNTATTLTDTETTVRSTTIILSSRLATPESLTNITFIPNTTPVVSVKSRQTTLTYRLIISVLKFENLTDERGTASNYFHNR</sequence>
<dbReference type="EMBL" id="BLAL01000239">
    <property type="protein sequence ID" value="GES95118.1"/>
    <property type="molecule type" value="Genomic_DNA"/>
</dbReference>
<organism evidence="1 3">
    <name type="scientific">Rhizophagus clarus</name>
    <dbReference type="NCBI Taxonomy" id="94130"/>
    <lineage>
        <taxon>Eukaryota</taxon>
        <taxon>Fungi</taxon>
        <taxon>Fungi incertae sedis</taxon>
        <taxon>Mucoromycota</taxon>
        <taxon>Glomeromycotina</taxon>
        <taxon>Glomeromycetes</taxon>
        <taxon>Glomerales</taxon>
        <taxon>Glomeraceae</taxon>
        <taxon>Rhizophagus</taxon>
    </lineage>
</organism>
<evidence type="ECO:0000313" key="3">
    <source>
        <dbReference type="Proteomes" id="UP000247702"/>
    </source>
</evidence>
<dbReference type="Proteomes" id="UP000247702">
    <property type="component" value="Unassembled WGS sequence"/>
</dbReference>
<reference evidence="2" key="2">
    <citation type="submission" date="2019-10" db="EMBL/GenBank/DDBJ databases">
        <title>Conservation and host-specific expression of non-tandemly repeated heterogenous ribosome RNA gene in arbuscular mycorrhizal fungi.</title>
        <authorList>
            <person name="Maeda T."/>
            <person name="Kobayashi Y."/>
            <person name="Nakagawa T."/>
            <person name="Ezawa T."/>
            <person name="Yamaguchi K."/>
            <person name="Bino T."/>
            <person name="Nishimoto Y."/>
            <person name="Shigenobu S."/>
            <person name="Kawaguchi M."/>
        </authorList>
    </citation>
    <scope>NUCLEOTIDE SEQUENCE</scope>
    <source>
        <strain evidence="2">HR1</strain>
    </source>
</reference>
<gene>
    <name evidence="2" type="ORF">RCL2_002180900</name>
    <name evidence="1" type="ORF">RclHR1_15840004</name>
</gene>
<comment type="caution">
    <text evidence="1">The sequence shown here is derived from an EMBL/GenBank/DDBJ whole genome shotgun (WGS) entry which is preliminary data.</text>
</comment>
<dbReference type="Proteomes" id="UP000615446">
    <property type="component" value="Unassembled WGS sequence"/>
</dbReference>
<name>A0A2Z6QK89_9GLOM</name>
<proteinExistence type="predicted"/>
<dbReference type="EMBL" id="BEXD01000651">
    <property type="protein sequence ID" value="GBB89152.1"/>
    <property type="molecule type" value="Genomic_DNA"/>
</dbReference>
<evidence type="ECO:0000313" key="2">
    <source>
        <dbReference type="EMBL" id="GES95118.1"/>
    </source>
</evidence>
<keyword evidence="3" id="KW-1185">Reference proteome</keyword>
<protein>
    <submittedName>
        <fullName evidence="1">Uncharacterized protein</fullName>
    </submittedName>
</protein>
<dbReference type="AlphaFoldDB" id="A0A2Z6QK89"/>
<evidence type="ECO:0000313" key="1">
    <source>
        <dbReference type="EMBL" id="GBB89152.1"/>
    </source>
</evidence>
<reference evidence="1 3" key="1">
    <citation type="submission" date="2017-11" db="EMBL/GenBank/DDBJ databases">
        <title>The genome of Rhizophagus clarus HR1 reveals common genetic basis of auxotrophy among arbuscular mycorrhizal fungi.</title>
        <authorList>
            <person name="Kobayashi Y."/>
        </authorList>
    </citation>
    <scope>NUCLEOTIDE SEQUENCE [LARGE SCALE GENOMIC DNA]</scope>
    <source>
        <strain evidence="1 3">HR1</strain>
    </source>
</reference>
<accession>A0A2Z6QK89</accession>